<evidence type="ECO:0000313" key="2">
    <source>
        <dbReference type="Proteomes" id="UP001595791"/>
    </source>
</evidence>
<proteinExistence type="predicted"/>
<dbReference type="RefSeq" id="WP_378163427.1">
    <property type="nucleotide sequence ID" value="NZ_JBHSBU010000001.1"/>
</dbReference>
<sequence>MTPTICSDAELYPRLASKILEFWNARREDDALRALERAISTAEHDGEKARLTLFIALLEHRIGRSPRAMLRWLEIVLQRFQLNEAELPAAYRAGVSAYVSVHLDRYGNFAEHGTIERVHPDVDPERFDPNWGAVDFRRFGDRDLRGRLAVVNLFNEDGLAILNNQLDGLGGDQVAADLVHGLAMPQSWRQIDPAALPQDERLEHLVDQALDRLIAAAAQLETEPLGMTEQAKNRPGRFTLFVKFIALTWLTDPKRYEAAKAACPPQLFWPALAAASHLRSDIAWLNEVLREVGRTAAAPLLLKGCDPRKAFNFSRDIKIEAPPLKKPLR</sequence>
<comment type="caution">
    <text evidence="1">The sequence shown here is derived from an EMBL/GenBank/DDBJ whole genome shotgun (WGS) entry which is preliminary data.</text>
</comment>
<protein>
    <submittedName>
        <fullName evidence="1">Uncharacterized protein</fullName>
    </submittedName>
</protein>
<evidence type="ECO:0000313" key="1">
    <source>
        <dbReference type="EMBL" id="MFC4159551.1"/>
    </source>
</evidence>
<keyword evidence="2" id="KW-1185">Reference proteome</keyword>
<organism evidence="1 2">
    <name type="scientific">Chitinimonas lacunae</name>
    <dbReference type="NCBI Taxonomy" id="1963018"/>
    <lineage>
        <taxon>Bacteria</taxon>
        <taxon>Pseudomonadati</taxon>
        <taxon>Pseudomonadota</taxon>
        <taxon>Betaproteobacteria</taxon>
        <taxon>Neisseriales</taxon>
        <taxon>Chitinibacteraceae</taxon>
        <taxon>Chitinimonas</taxon>
    </lineage>
</organism>
<gene>
    <name evidence="1" type="ORF">ACFOW7_09335</name>
</gene>
<dbReference type="Proteomes" id="UP001595791">
    <property type="component" value="Unassembled WGS sequence"/>
</dbReference>
<dbReference type="EMBL" id="JBHSBU010000001">
    <property type="protein sequence ID" value="MFC4159551.1"/>
    <property type="molecule type" value="Genomic_DNA"/>
</dbReference>
<accession>A0ABV8MR57</accession>
<reference evidence="2" key="1">
    <citation type="journal article" date="2019" name="Int. J. Syst. Evol. Microbiol.">
        <title>The Global Catalogue of Microorganisms (GCM) 10K type strain sequencing project: providing services to taxonomists for standard genome sequencing and annotation.</title>
        <authorList>
            <consortium name="The Broad Institute Genomics Platform"/>
            <consortium name="The Broad Institute Genome Sequencing Center for Infectious Disease"/>
            <person name="Wu L."/>
            <person name="Ma J."/>
        </authorList>
    </citation>
    <scope>NUCLEOTIDE SEQUENCE [LARGE SCALE GENOMIC DNA]</scope>
    <source>
        <strain evidence="2">LMG 29894</strain>
    </source>
</reference>
<name>A0ABV8MR57_9NEIS</name>